<evidence type="ECO:0008006" key="5">
    <source>
        <dbReference type="Google" id="ProtNLM"/>
    </source>
</evidence>
<evidence type="ECO:0000313" key="4">
    <source>
        <dbReference type="Proteomes" id="UP001589610"/>
    </source>
</evidence>
<keyword evidence="2" id="KW-0472">Membrane</keyword>
<organism evidence="3 4">
    <name type="scientific">Streptosporangium vulgare</name>
    <dbReference type="NCBI Taxonomy" id="46190"/>
    <lineage>
        <taxon>Bacteria</taxon>
        <taxon>Bacillati</taxon>
        <taxon>Actinomycetota</taxon>
        <taxon>Actinomycetes</taxon>
        <taxon>Streptosporangiales</taxon>
        <taxon>Streptosporangiaceae</taxon>
        <taxon>Streptosporangium</taxon>
    </lineage>
</organism>
<proteinExistence type="predicted"/>
<protein>
    <recommendedName>
        <fullName evidence="5">Methyl-accepting chemotaxis protein</fullName>
    </recommendedName>
</protein>
<accession>A0ABV5TA83</accession>
<dbReference type="EMBL" id="JBHMBS010000004">
    <property type="protein sequence ID" value="MFB9675998.1"/>
    <property type="molecule type" value="Genomic_DNA"/>
</dbReference>
<keyword evidence="2" id="KW-0812">Transmembrane</keyword>
<comment type="caution">
    <text evidence="3">The sequence shown here is derived from an EMBL/GenBank/DDBJ whole genome shotgun (WGS) entry which is preliminary data.</text>
</comment>
<feature type="region of interest" description="Disordered" evidence="1">
    <location>
        <begin position="565"/>
        <end position="594"/>
    </location>
</feature>
<feature type="transmembrane region" description="Helical" evidence="2">
    <location>
        <begin position="92"/>
        <end position="110"/>
    </location>
</feature>
<evidence type="ECO:0000256" key="2">
    <source>
        <dbReference type="SAM" id="Phobius"/>
    </source>
</evidence>
<dbReference type="Gene3D" id="1.20.120.20">
    <property type="entry name" value="Apolipoprotein"/>
    <property type="match status" value="1"/>
</dbReference>
<reference evidence="3 4" key="1">
    <citation type="submission" date="2024-09" db="EMBL/GenBank/DDBJ databases">
        <authorList>
            <person name="Sun Q."/>
            <person name="Mori K."/>
        </authorList>
    </citation>
    <scope>NUCLEOTIDE SEQUENCE [LARGE SCALE GENOMIC DNA]</scope>
    <source>
        <strain evidence="3 4">JCM 3028</strain>
    </source>
</reference>
<sequence length="594" mass="63680">MEKCPNLLSKGWWLYVRKHELATELRELAADPRLAAREAELSDLARAITDSDEAERWCEVDLFAAFSPEDSIVPSREPAETKRKKTFRWTSIFLSSFLVFAPIFITWLGLRQATEAYGKVLQADGSEAARQPFLEMWQQGFDGRLNAFFKFDNIALCTLAAIALLISWTVFENVTRNSEERRGDTSEHDLALLRARLRRALTRASLLLGQVRLSSPARFGAELTKTVAEINRVGEAVSKAQTELVDALSRTWQATQQTTETLTNGASDVRETMAALRTHLAAVNIAYDDVSAAVEQASASIDAVGSSTGQAVANVGDQLAAAITQTTLDMRHAFVEELQRSAGSVQSTIGELVAAAGSMKDTLNDGLTRSMKSVQGTVTDLDSRVGELVTATTTMKDTFNGELTRSMKSVQGTITDLDSRVGELVTTTAGIEGAVNRAALSIDSVGAATEKAVGLIGGQVTDSLVVTAAEFRRTFGDTGTEIREALGDWSSTAHAHASRIEMVSDTSGRTIALLEQTHDSLDRLPAAISTVLAELPVRVKEISGGDFAELGHAISRLQSAVDRAAEAVETSASGDTSPPTPVPGSAFGSSPRGL</sequence>
<dbReference type="Proteomes" id="UP001589610">
    <property type="component" value="Unassembled WGS sequence"/>
</dbReference>
<dbReference type="RefSeq" id="WP_344742621.1">
    <property type="nucleotide sequence ID" value="NZ_BAAAWW010000002.1"/>
</dbReference>
<keyword evidence="2" id="KW-1133">Transmembrane helix</keyword>
<name>A0ABV5TA83_9ACTN</name>
<evidence type="ECO:0000256" key="1">
    <source>
        <dbReference type="SAM" id="MobiDB-lite"/>
    </source>
</evidence>
<evidence type="ECO:0000313" key="3">
    <source>
        <dbReference type="EMBL" id="MFB9675998.1"/>
    </source>
</evidence>
<keyword evidence="4" id="KW-1185">Reference proteome</keyword>
<gene>
    <name evidence="3" type="ORF">ACFFRH_10905</name>
</gene>